<keyword evidence="4" id="KW-1185">Reference proteome</keyword>
<evidence type="ECO:0000259" key="2">
    <source>
        <dbReference type="Pfam" id="PF07727"/>
    </source>
</evidence>
<comment type="caution">
    <text evidence="3">The sequence shown here is derived from an EMBL/GenBank/DDBJ whole genome shotgun (WGS) entry which is preliminary data.</text>
</comment>
<dbReference type="SUPFAM" id="SSF56672">
    <property type="entry name" value="DNA/RNA polymerases"/>
    <property type="match status" value="1"/>
</dbReference>
<dbReference type="AlphaFoldDB" id="A0AAD8W5B5"/>
<feature type="compositionally biased region" description="Pro residues" evidence="1">
    <location>
        <begin position="336"/>
        <end position="347"/>
    </location>
</feature>
<accession>A0AAD8W5B5</accession>
<dbReference type="InterPro" id="IPR043502">
    <property type="entry name" value="DNA/RNA_pol_sf"/>
</dbReference>
<dbReference type="Pfam" id="PF07727">
    <property type="entry name" value="RVT_2"/>
    <property type="match status" value="1"/>
</dbReference>
<dbReference type="CDD" id="cd09272">
    <property type="entry name" value="RNase_HI_RT_Ty1"/>
    <property type="match status" value="1"/>
</dbReference>
<evidence type="ECO:0000256" key="1">
    <source>
        <dbReference type="SAM" id="MobiDB-lite"/>
    </source>
</evidence>
<name>A0AAD8W5B5_LOLMU</name>
<evidence type="ECO:0000313" key="3">
    <source>
        <dbReference type="EMBL" id="KAK1641629.1"/>
    </source>
</evidence>
<sequence>MELTALTDGASSTPAAATAAAIVPAGAPRHAGPVLLSFAAGNYSKWCIYMRASLGRSGYLGHVDGTVAAAPTDAAWATADYTVLNHLHAAIDEDVADMILAGNQTARQLWLAARDLFTANKANKAIYLDNDFRQLVQGSLSIHEYCRRQKHLADALFDNDSPVSDRALVLNTLRGLGPRFASAATVISMTDPLPTFLRTRAMLLMEEMQQANAAATSANTALVAQARGPSLHNGTEFLNKTVDTLLTTHGTALRLSCPYTSQQNACSFVIRACAYGAARTRRPLRHADRATTARAPPRAPDRRPSARPDRPGPVPVTPALLPVQPDPPPHRAEQPVPQPARPGPVPVAPAHQPVQPDPAPAASLSGVSNPRRTRSGRQVRPVDRLNLSAVDSVPDVVPTTFRQAMQDPQWRAAMSDEYQALVNNATWSLVPRPPRANVVTGKWIFRQKFHSDGTLARNKARWVVRGYSQRPGIDYEETFSPVVKPATIRLVLHIAVSSSWPIRQLDVKNAFLHGSLDEVVYCQQPPGFVDASRPDHVCRLHKSLYGLKQAPRAWYHRFASYIATLGFVASATDTSLFVLHSAADTAYLLLYVDDIIVTASSTSLLEGLLARLHSEFAMTDLGDLHYFLGMKVSRSSAGLFLSQRQYALDILQRAGMSDCHPSPTPVDTSSKLSASDGDLLPDATDYRSIVGGLQYLTLTRPDLSYAVQQACLHMHAPRTSHLALVKRVLRYVRGTLEFGLQLHASSSTALVAYSDADWAGCPDSRRSTSGYCVYFGDSLVSWSSKRQTTVSRSSAEAEYRAVAHAVAECCWLRQLLQELHRPLSSATVVYCDNVSAIYMSSNPVQHKRTKHIEIDIHFVREKVSLGEVRVLHVPSSHQFADVMTKGLPSQLFLDFRSSLNVREPPAGTGGGVRLHILYL</sequence>
<protein>
    <recommendedName>
        <fullName evidence="2">Reverse transcriptase Ty1/copia-type domain-containing protein</fullName>
    </recommendedName>
</protein>
<gene>
    <name evidence="3" type="ORF">QYE76_059434</name>
</gene>
<dbReference type="Proteomes" id="UP001231189">
    <property type="component" value="Unassembled WGS sequence"/>
</dbReference>
<feature type="domain" description="Reverse transcriptase Ty1/copia-type" evidence="2">
    <location>
        <begin position="424"/>
        <end position="666"/>
    </location>
</feature>
<dbReference type="InterPro" id="IPR013103">
    <property type="entry name" value="RVT_2"/>
</dbReference>
<dbReference type="PANTHER" id="PTHR11439:SF524">
    <property type="entry name" value="RNA-DIRECTED DNA POLYMERASE, PROTEIN KINASE RLK-PELLE-DLSV FAMILY"/>
    <property type="match status" value="1"/>
</dbReference>
<proteinExistence type="predicted"/>
<feature type="region of interest" description="Disordered" evidence="1">
    <location>
        <begin position="282"/>
        <end position="378"/>
    </location>
</feature>
<dbReference type="PANTHER" id="PTHR11439">
    <property type="entry name" value="GAG-POL-RELATED RETROTRANSPOSON"/>
    <property type="match status" value="1"/>
</dbReference>
<dbReference type="Pfam" id="PF14223">
    <property type="entry name" value="Retrotran_gag_2"/>
    <property type="match status" value="1"/>
</dbReference>
<feature type="compositionally biased region" description="Basic and acidic residues" evidence="1">
    <location>
        <begin position="299"/>
        <end position="310"/>
    </location>
</feature>
<evidence type="ECO:0000313" key="4">
    <source>
        <dbReference type="Proteomes" id="UP001231189"/>
    </source>
</evidence>
<organism evidence="3 4">
    <name type="scientific">Lolium multiflorum</name>
    <name type="common">Italian ryegrass</name>
    <name type="synonym">Lolium perenne subsp. multiflorum</name>
    <dbReference type="NCBI Taxonomy" id="4521"/>
    <lineage>
        <taxon>Eukaryota</taxon>
        <taxon>Viridiplantae</taxon>
        <taxon>Streptophyta</taxon>
        <taxon>Embryophyta</taxon>
        <taxon>Tracheophyta</taxon>
        <taxon>Spermatophyta</taxon>
        <taxon>Magnoliopsida</taxon>
        <taxon>Liliopsida</taxon>
        <taxon>Poales</taxon>
        <taxon>Poaceae</taxon>
        <taxon>BOP clade</taxon>
        <taxon>Pooideae</taxon>
        <taxon>Poodae</taxon>
        <taxon>Poeae</taxon>
        <taxon>Poeae Chloroplast Group 2 (Poeae type)</taxon>
        <taxon>Loliodinae</taxon>
        <taxon>Loliinae</taxon>
        <taxon>Lolium</taxon>
    </lineage>
</organism>
<dbReference type="EMBL" id="JAUUTY010000004">
    <property type="protein sequence ID" value="KAK1641629.1"/>
    <property type="molecule type" value="Genomic_DNA"/>
</dbReference>
<reference evidence="3" key="1">
    <citation type="submission" date="2023-07" db="EMBL/GenBank/DDBJ databases">
        <title>A chromosome-level genome assembly of Lolium multiflorum.</title>
        <authorList>
            <person name="Chen Y."/>
            <person name="Copetti D."/>
            <person name="Kolliker R."/>
            <person name="Studer B."/>
        </authorList>
    </citation>
    <scope>NUCLEOTIDE SEQUENCE</scope>
    <source>
        <strain evidence="3">02402/16</strain>
        <tissue evidence="3">Leaf</tissue>
    </source>
</reference>